<organism evidence="21 22">
    <name type="scientific">Haloferula sargassicola</name>
    <dbReference type="NCBI Taxonomy" id="490096"/>
    <lineage>
        <taxon>Bacteria</taxon>
        <taxon>Pseudomonadati</taxon>
        <taxon>Verrucomicrobiota</taxon>
        <taxon>Verrucomicrobiia</taxon>
        <taxon>Verrucomicrobiales</taxon>
        <taxon>Verrucomicrobiaceae</taxon>
        <taxon>Haloferula</taxon>
    </lineage>
</organism>
<dbReference type="InterPro" id="IPR000631">
    <property type="entry name" value="CARKD"/>
</dbReference>
<proteinExistence type="inferred from homology"/>
<sequence length="490" mass="51360">MAWVTANEMRTLEASAFSSGVDPGELMDRAAWGIARRLLDYFPAPGRAVAFMGKGNNAGDAVAVLEILRRHGWRVSLRSCHPMIEWSVLTRQRARRAGLNPEAEIPSGPGPLLLLDGLLGIGAKGDLREPLLGMAREMGELRRHRGAWVVAIDLPSGLHTDEGTSGQGGVTADLTVTVGVPKKGLHADAAADRIGQLFLAPLEELPPPAGRAPRWAFPEAFPDLLPPRAHSFHKGDAGRVAVLAGSTNMSGAAVLSATGALRGGAGLVTLFLDPDNRAAPRPEIMTRRVGSRIEAAFDERADARVIGPGLGGLTPPQRKSLLDRFADPATPLVLDADALNLLAAESATALLAGHHLITPHPGEFARLAPDLAKLPRLEAARRFTDRHPCTLLLKGARTVVCGPGGDLRINPTGHAGMATGGQGDVLAGVCGALAASGISLTDAAMLGAWLCGRAAERAVTHGGQSQESCTAGDTLAHLGGAFRDWHERRR</sequence>
<evidence type="ECO:0000256" key="12">
    <source>
        <dbReference type="ARBA" id="ARBA00023239"/>
    </source>
</evidence>
<evidence type="ECO:0000256" key="14">
    <source>
        <dbReference type="ARBA" id="ARBA00025153"/>
    </source>
</evidence>
<dbReference type="Pfam" id="PF03853">
    <property type="entry name" value="YjeF_N"/>
    <property type="match status" value="1"/>
</dbReference>
<comment type="similarity">
    <text evidence="3 18">In the N-terminal section; belongs to the NnrE/AIBP family.</text>
</comment>
<dbReference type="CDD" id="cd01171">
    <property type="entry name" value="YXKO-related"/>
    <property type="match status" value="1"/>
</dbReference>
<keyword evidence="12 17" id="KW-0456">Lyase</keyword>
<dbReference type="Gene3D" id="3.40.50.10260">
    <property type="entry name" value="YjeF N-terminal domain"/>
    <property type="match status" value="1"/>
</dbReference>
<keyword evidence="11 18" id="KW-0413">Isomerase</keyword>
<evidence type="ECO:0000256" key="7">
    <source>
        <dbReference type="ARBA" id="ARBA00022840"/>
    </source>
</evidence>
<dbReference type="SUPFAM" id="SSF53613">
    <property type="entry name" value="Ribokinase-like"/>
    <property type="match status" value="1"/>
</dbReference>
<evidence type="ECO:0000256" key="2">
    <source>
        <dbReference type="ARBA" id="ARBA00000909"/>
    </source>
</evidence>
<evidence type="ECO:0000256" key="3">
    <source>
        <dbReference type="ARBA" id="ARBA00006001"/>
    </source>
</evidence>
<feature type="domain" description="YjeF C-terminal" evidence="19">
    <location>
        <begin position="217"/>
        <end position="485"/>
    </location>
</feature>
<feature type="binding site" evidence="17">
    <location>
        <position position="424"/>
    </location>
    <ligand>
        <name>(6S)-NADPHX</name>
        <dbReference type="ChEBI" id="CHEBI:64076"/>
    </ligand>
</feature>
<protein>
    <recommendedName>
        <fullName evidence="17">ADP-dependent (S)-NAD(P)H-hydrate dehydratase</fullName>
        <ecNumber evidence="17">4.2.1.136</ecNumber>
    </recommendedName>
    <alternativeName>
        <fullName evidence="17">ADP-dependent NAD(P)HX dehydratase</fullName>
    </alternativeName>
</protein>
<evidence type="ECO:0000256" key="15">
    <source>
        <dbReference type="ARBA" id="ARBA00048238"/>
    </source>
</evidence>
<dbReference type="InterPro" id="IPR036652">
    <property type="entry name" value="YjeF_N_dom_sf"/>
</dbReference>
<comment type="subunit">
    <text evidence="17">Homotetramer.</text>
</comment>
<dbReference type="PANTHER" id="PTHR12592">
    <property type="entry name" value="ATP-DEPENDENT (S)-NAD(P)H-HYDRATE DEHYDRATASE FAMILY MEMBER"/>
    <property type="match status" value="1"/>
</dbReference>
<evidence type="ECO:0000256" key="18">
    <source>
        <dbReference type="PIRNR" id="PIRNR017184"/>
    </source>
</evidence>
<name>A0ABP9UIZ1_9BACT</name>
<comment type="catalytic activity">
    <reaction evidence="15 17 18">
        <text>(6S)-NADHX + ADP = AMP + phosphate + NADH + H(+)</text>
        <dbReference type="Rhea" id="RHEA:32223"/>
        <dbReference type="ChEBI" id="CHEBI:15378"/>
        <dbReference type="ChEBI" id="CHEBI:43474"/>
        <dbReference type="ChEBI" id="CHEBI:57945"/>
        <dbReference type="ChEBI" id="CHEBI:64074"/>
        <dbReference type="ChEBI" id="CHEBI:456215"/>
        <dbReference type="ChEBI" id="CHEBI:456216"/>
        <dbReference type="EC" id="4.2.1.136"/>
    </reaction>
</comment>
<comment type="similarity">
    <text evidence="4 18">In the C-terminal section; belongs to the NnrD/CARKD family.</text>
</comment>
<keyword evidence="7 17" id="KW-0067">ATP-binding</keyword>
<dbReference type="EMBL" id="BAABRI010000002">
    <property type="protein sequence ID" value="GAA5481284.1"/>
    <property type="molecule type" value="Genomic_DNA"/>
</dbReference>
<evidence type="ECO:0000256" key="4">
    <source>
        <dbReference type="ARBA" id="ARBA00009524"/>
    </source>
</evidence>
<evidence type="ECO:0000256" key="11">
    <source>
        <dbReference type="ARBA" id="ARBA00023235"/>
    </source>
</evidence>
<reference evidence="21 22" key="1">
    <citation type="submission" date="2024-02" db="EMBL/GenBank/DDBJ databases">
        <title>Haloferula sargassicola NBRC 104335.</title>
        <authorList>
            <person name="Ichikawa N."/>
            <person name="Katano-Makiyama Y."/>
            <person name="Hidaka K."/>
        </authorList>
    </citation>
    <scope>NUCLEOTIDE SEQUENCE [LARGE SCALE GENOMIC DNA]</scope>
    <source>
        <strain evidence="21 22">NBRC 104335</strain>
    </source>
</reference>
<keyword evidence="9 18" id="KW-0630">Potassium</keyword>
<evidence type="ECO:0000259" key="19">
    <source>
        <dbReference type="PROSITE" id="PS51383"/>
    </source>
</evidence>
<dbReference type="InterPro" id="IPR030677">
    <property type="entry name" value="Nnr"/>
</dbReference>
<keyword evidence="6 17" id="KW-0547">Nucleotide-binding</keyword>
<dbReference type="PIRSF" id="PIRSF017184">
    <property type="entry name" value="Nnr"/>
    <property type="match status" value="1"/>
</dbReference>
<dbReference type="Proteomes" id="UP001476282">
    <property type="component" value="Unassembled WGS sequence"/>
</dbReference>
<feature type="binding site" evidence="17">
    <location>
        <position position="309"/>
    </location>
    <ligand>
        <name>(6S)-NADPHX</name>
        <dbReference type="ChEBI" id="CHEBI:64076"/>
    </ligand>
</feature>
<evidence type="ECO:0000313" key="22">
    <source>
        <dbReference type="Proteomes" id="UP001476282"/>
    </source>
</evidence>
<dbReference type="SUPFAM" id="SSF64153">
    <property type="entry name" value="YjeF N-terminal domain-like"/>
    <property type="match status" value="1"/>
</dbReference>
<comment type="function">
    <text evidence="17">Catalyzes the dehydration of the S-form of NAD(P)HX at the expense of ADP, which is converted to AMP. Together with NAD(P)HX epimerase, which catalyzes the epimerization of the S- and R-forms, the enzyme allows the repair of both epimers of NAD(P)HX, a damaged form of NAD(P)H that is a result of enzymatic or heat-dependent hydration.</text>
</comment>
<dbReference type="NCBIfam" id="TIGR00196">
    <property type="entry name" value="yjeF_cterm"/>
    <property type="match status" value="1"/>
</dbReference>
<dbReference type="RefSeq" id="WP_353565438.1">
    <property type="nucleotide sequence ID" value="NZ_BAABRI010000002.1"/>
</dbReference>
<evidence type="ECO:0000256" key="8">
    <source>
        <dbReference type="ARBA" id="ARBA00022857"/>
    </source>
</evidence>
<dbReference type="EC" id="4.2.1.136" evidence="17"/>
<keyword evidence="13" id="KW-0511">Multifunctional enzyme</keyword>
<feature type="binding site" evidence="17">
    <location>
        <position position="423"/>
    </location>
    <ligand>
        <name>AMP</name>
        <dbReference type="ChEBI" id="CHEBI:456215"/>
    </ligand>
</feature>
<feature type="binding site" evidence="17">
    <location>
        <position position="360"/>
    </location>
    <ligand>
        <name>(6S)-NADPHX</name>
        <dbReference type="ChEBI" id="CHEBI:64076"/>
    </ligand>
</feature>
<comment type="caution">
    <text evidence="21">The sequence shown here is derived from an EMBL/GenBank/DDBJ whole genome shotgun (WGS) entry which is preliminary data.</text>
</comment>
<comment type="function">
    <text evidence="14 18">Bifunctional enzyme that catalyzes the epimerization of the S- and R-forms of NAD(P)HX and the dehydration of the S-form of NAD(P)HX at the expense of ADP, which is converted to AMP. This allows the repair of both epimers of NAD(P)HX, a damaged form of NAD(P)H that is a result of enzymatic or heat-dependent hydration.</text>
</comment>
<feature type="binding site" evidence="17">
    <location>
        <position position="252"/>
    </location>
    <ligand>
        <name>(6S)-NADPHX</name>
        <dbReference type="ChEBI" id="CHEBI:64076"/>
    </ligand>
</feature>
<comment type="catalytic activity">
    <reaction evidence="2 18">
        <text>(6R)-NADPHX = (6S)-NADPHX</text>
        <dbReference type="Rhea" id="RHEA:32227"/>
        <dbReference type="ChEBI" id="CHEBI:64076"/>
        <dbReference type="ChEBI" id="CHEBI:64077"/>
        <dbReference type="EC" id="5.1.99.6"/>
    </reaction>
</comment>
<evidence type="ECO:0000256" key="1">
    <source>
        <dbReference type="ARBA" id="ARBA00000013"/>
    </source>
</evidence>
<evidence type="ECO:0000256" key="13">
    <source>
        <dbReference type="ARBA" id="ARBA00023268"/>
    </source>
</evidence>
<gene>
    <name evidence="21" type="primary">nnr</name>
    <name evidence="17" type="synonym">nnrD</name>
    <name evidence="21" type="ORF">Hsar01_00491</name>
</gene>
<evidence type="ECO:0000256" key="9">
    <source>
        <dbReference type="ARBA" id="ARBA00022958"/>
    </source>
</evidence>
<keyword evidence="5 18" id="KW-0479">Metal-binding</keyword>
<feature type="domain" description="YjeF N-terminal" evidence="20">
    <location>
        <begin position="9"/>
        <end position="210"/>
    </location>
</feature>
<comment type="similarity">
    <text evidence="17">Belongs to the NnrD/CARKD family.</text>
</comment>
<dbReference type="InterPro" id="IPR004443">
    <property type="entry name" value="YjeF_N_dom"/>
</dbReference>
<accession>A0ABP9UIZ1</accession>
<evidence type="ECO:0000256" key="10">
    <source>
        <dbReference type="ARBA" id="ARBA00023027"/>
    </source>
</evidence>
<keyword evidence="22" id="KW-1185">Reference proteome</keyword>
<evidence type="ECO:0000256" key="6">
    <source>
        <dbReference type="ARBA" id="ARBA00022741"/>
    </source>
</evidence>
<feature type="binding site" evidence="17">
    <location>
        <begin position="394"/>
        <end position="398"/>
    </location>
    <ligand>
        <name>AMP</name>
        <dbReference type="ChEBI" id="CHEBI:456215"/>
    </ligand>
</feature>
<comment type="cofactor">
    <cofactor evidence="17">
        <name>Mg(2+)</name>
        <dbReference type="ChEBI" id="CHEBI:18420"/>
    </cofactor>
</comment>
<keyword evidence="8 17" id="KW-0521">NADP</keyword>
<evidence type="ECO:0000256" key="5">
    <source>
        <dbReference type="ARBA" id="ARBA00022723"/>
    </source>
</evidence>
<dbReference type="Pfam" id="PF01256">
    <property type="entry name" value="Carb_kinase"/>
    <property type="match status" value="1"/>
</dbReference>
<comment type="cofactor">
    <cofactor evidence="18">
        <name>K(+)</name>
        <dbReference type="ChEBI" id="CHEBI:29103"/>
    </cofactor>
    <text evidence="18">Binds 1 potassium ion per subunit.</text>
</comment>
<evidence type="ECO:0000259" key="20">
    <source>
        <dbReference type="PROSITE" id="PS51385"/>
    </source>
</evidence>
<keyword evidence="10 17" id="KW-0520">NAD</keyword>
<dbReference type="Gene3D" id="3.40.1190.20">
    <property type="match status" value="1"/>
</dbReference>
<dbReference type="InterPro" id="IPR029056">
    <property type="entry name" value="Ribokinase-like"/>
</dbReference>
<dbReference type="PANTHER" id="PTHR12592:SF0">
    <property type="entry name" value="ATP-DEPENDENT (S)-NAD(P)H-HYDRATE DEHYDRATASE"/>
    <property type="match status" value="1"/>
</dbReference>
<comment type="catalytic activity">
    <reaction evidence="1 18">
        <text>(6R)-NADHX = (6S)-NADHX</text>
        <dbReference type="Rhea" id="RHEA:32215"/>
        <dbReference type="ChEBI" id="CHEBI:64074"/>
        <dbReference type="ChEBI" id="CHEBI:64075"/>
        <dbReference type="EC" id="5.1.99.6"/>
    </reaction>
</comment>
<comment type="catalytic activity">
    <reaction evidence="16 17 18">
        <text>(6S)-NADPHX + ADP = AMP + phosphate + NADPH + H(+)</text>
        <dbReference type="Rhea" id="RHEA:32235"/>
        <dbReference type="ChEBI" id="CHEBI:15378"/>
        <dbReference type="ChEBI" id="CHEBI:43474"/>
        <dbReference type="ChEBI" id="CHEBI:57783"/>
        <dbReference type="ChEBI" id="CHEBI:64076"/>
        <dbReference type="ChEBI" id="CHEBI:456215"/>
        <dbReference type="ChEBI" id="CHEBI:456216"/>
        <dbReference type="EC" id="4.2.1.136"/>
    </reaction>
</comment>
<evidence type="ECO:0000256" key="16">
    <source>
        <dbReference type="ARBA" id="ARBA00049209"/>
    </source>
</evidence>
<dbReference type="HAMAP" id="MF_01965">
    <property type="entry name" value="NADHX_dehydratase"/>
    <property type="match status" value="1"/>
</dbReference>
<evidence type="ECO:0000313" key="21">
    <source>
        <dbReference type="EMBL" id="GAA5481284.1"/>
    </source>
</evidence>
<dbReference type="PROSITE" id="PS51383">
    <property type="entry name" value="YJEF_C_3"/>
    <property type="match status" value="1"/>
</dbReference>
<evidence type="ECO:0000256" key="17">
    <source>
        <dbReference type="HAMAP-Rule" id="MF_01965"/>
    </source>
</evidence>
<dbReference type="PROSITE" id="PS51385">
    <property type="entry name" value="YJEF_N"/>
    <property type="match status" value="1"/>
</dbReference>